<proteinExistence type="predicted"/>
<evidence type="ECO:0000256" key="1">
    <source>
        <dbReference type="SAM" id="MobiDB-lite"/>
    </source>
</evidence>
<dbReference type="PANTHER" id="PTHR35339">
    <property type="entry name" value="LINALOOL DEHYDRATASE_ISOMERASE DOMAIN-CONTAINING PROTEIN"/>
    <property type="match status" value="1"/>
</dbReference>
<feature type="region of interest" description="Disordered" evidence="1">
    <location>
        <begin position="623"/>
        <end position="645"/>
    </location>
</feature>
<dbReference type="EMBL" id="JAVDYB010000001">
    <property type="protein sequence ID" value="MDR7274431.1"/>
    <property type="molecule type" value="Genomic_DNA"/>
</dbReference>
<gene>
    <name evidence="3" type="ORF">J2S41_001209</name>
</gene>
<dbReference type="AlphaFoldDB" id="A0AAE3YM86"/>
<feature type="region of interest" description="Disordered" evidence="1">
    <location>
        <begin position="426"/>
        <end position="456"/>
    </location>
</feature>
<comment type="caution">
    <text evidence="3">The sequence shown here is derived from an EMBL/GenBank/DDBJ whole genome shotgun (WGS) entry which is preliminary data.</text>
</comment>
<evidence type="ECO:0000259" key="2">
    <source>
        <dbReference type="Pfam" id="PF10022"/>
    </source>
</evidence>
<evidence type="ECO:0000313" key="4">
    <source>
        <dbReference type="Proteomes" id="UP001183643"/>
    </source>
</evidence>
<sequence length="645" mass="69698">MELPSEDRIRSPHTGWTRAHWEAMADHLLEAVVPYAVPGFAQIRLPGRTSRAGATSDGLEGFARTFLLAGMRISGDRGETPRAKILIERYAEGLATGTDPRHRYAWPPIEDYSQPIVEAASVALMLAETRPWLWDRLDAGVRRSVHRWLEGIVGTRPWPCNWLLFQVVVEQFLADTGGRHDPAEITGGLDAIEGWYRGGGWYSDGAGQHYDHYAGWAMHLYPLLWARMPGAAGSDRVARYRERLHAFLDDFRLMFARDGAPMHQGRSLTYRYAAAAALWTGALADATPLPPGETRRLASGALRYFADRGAPDEAGLLRLGYHGQFPPITQPYSGPASPYWAAKGFLGLLLPAGHPVWTATEEPAAVERGDVDRALPAPGWLLRGTRADGVVRLYNHGSDHIKVPAELGDDPERDDPHYAKLAYSTHTAPETETRAWERNTDGHTGLEPPGGGPVTRRRRIHRIGVADRFAASRYVDGEVTVETASVLCGAASELRIDRITAPAGWVPRTGGFAVAGASTPAARAHDRTAEVVGPAGLTSRIVGLHGWSSAGVQRMSGANAFGTRSATPYLTGAPHPGGTAVYVALVTLAGPVTDVAPAVSADRDEVVAVLPDGEEIRVRLGAAPRYSRRPPPGGGPSITWDPTVP</sequence>
<accession>A0AAE3YM86</accession>
<name>A0AAE3YM86_9ACTN</name>
<feature type="domain" description="DUF2264" evidence="2">
    <location>
        <begin position="17"/>
        <end position="363"/>
    </location>
</feature>
<dbReference type="InterPro" id="IPR016624">
    <property type="entry name" value="UCP014753"/>
</dbReference>
<dbReference type="PANTHER" id="PTHR35339:SF4">
    <property type="entry name" value="LINALOOL DEHYDRATASE_ISOMERASE DOMAIN-CONTAINING PROTEIN"/>
    <property type="match status" value="1"/>
</dbReference>
<evidence type="ECO:0000313" key="3">
    <source>
        <dbReference type="EMBL" id="MDR7274431.1"/>
    </source>
</evidence>
<reference evidence="3" key="1">
    <citation type="submission" date="2023-07" db="EMBL/GenBank/DDBJ databases">
        <title>Sequencing the genomes of 1000 actinobacteria strains.</title>
        <authorList>
            <person name="Klenk H.-P."/>
        </authorList>
    </citation>
    <scope>NUCLEOTIDE SEQUENCE</scope>
    <source>
        <strain evidence="3">DSM 44707</strain>
    </source>
</reference>
<organism evidence="3 4">
    <name type="scientific">Catenuloplanes atrovinosus</name>
    <dbReference type="NCBI Taxonomy" id="137266"/>
    <lineage>
        <taxon>Bacteria</taxon>
        <taxon>Bacillati</taxon>
        <taxon>Actinomycetota</taxon>
        <taxon>Actinomycetes</taxon>
        <taxon>Micromonosporales</taxon>
        <taxon>Micromonosporaceae</taxon>
        <taxon>Catenuloplanes</taxon>
    </lineage>
</organism>
<dbReference type="InterPro" id="IPR049349">
    <property type="entry name" value="DUF2264_N"/>
</dbReference>
<protein>
    <recommendedName>
        <fullName evidence="2">DUF2264 domain-containing protein</fullName>
    </recommendedName>
</protein>
<dbReference type="Proteomes" id="UP001183643">
    <property type="component" value="Unassembled WGS sequence"/>
</dbReference>
<keyword evidence="4" id="KW-1185">Reference proteome</keyword>
<dbReference type="RefSeq" id="WP_310364140.1">
    <property type="nucleotide sequence ID" value="NZ_JAVDYB010000001.1"/>
</dbReference>
<dbReference type="Pfam" id="PF10022">
    <property type="entry name" value="DUF2264"/>
    <property type="match status" value="1"/>
</dbReference>
<feature type="compositionally biased region" description="Basic and acidic residues" evidence="1">
    <location>
        <begin position="429"/>
        <end position="441"/>
    </location>
</feature>